<dbReference type="PANTHER" id="PTHR22847:SF637">
    <property type="entry name" value="WD REPEAT DOMAIN 5B"/>
    <property type="match status" value="1"/>
</dbReference>
<comment type="caution">
    <text evidence="4">The sequence shown here is derived from an EMBL/GenBank/DDBJ whole genome shotgun (WGS) entry which is preliminary data.</text>
</comment>
<keyword evidence="5" id="KW-1185">Reference proteome</keyword>
<dbReference type="AlphaFoldDB" id="A0A409YCS9"/>
<dbReference type="OrthoDB" id="10257301at2759"/>
<dbReference type="SMART" id="SM00320">
    <property type="entry name" value="WD40"/>
    <property type="match status" value="2"/>
</dbReference>
<evidence type="ECO:0000256" key="2">
    <source>
        <dbReference type="ARBA" id="ARBA00022737"/>
    </source>
</evidence>
<feature type="compositionally biased region" description="Basic and acidic residues" evidence="3">
    <location>
        <begin position="435"/>
        <end position="448"/>
    </location>
</feature>
<dbReference type="GO" id="GO:1990234">
    <property type="term" value="C:transferase complex"/>
    <property type="evidence" value="ECO:0007669"/>
    <property type="project" value="UniProtKB-ARBA"/>
</dbReference>
<proteinExistence type="predicted"/>
<dbReference type="InterPro" id="IPR036322">
    <property type="entry name" value="WD40_repeat_dom_sf"/>
</dbReference>
<dbReference type="SUPFAM" id="SSF50978">
    <property type="entry name" value="WD40 repeat-like"/>
    <property type="match status" value="1"/>
</dbReference>
<dbReference type="STRING" id="231916.A0A409YCS9"/>
<dbReference type="Gene3D" id="2.130.10.10">
    <property type="entry name" value="YVTN repeat-like/Quinoprotein amine dehydrogenase"/>
    <property type="match status" value="1"/>
</dbReference>
<keyword evidence="2" id="KW-0677">Repeat</keyword>
<dbReference type="InterPro" id="IPR015943">
    <property type="entry name" value="WD40/YVTN_repeat-like_dom_sf"/>
</dbReference>
<evidence type="ECO:0000313" key="5">
    <source>
        <dbReference type="Proteomes" id="UP000284706"/>
    </source>
</evidence>
<feature type="region of interest" description="Disordered" evidence="3">
    <location>
        <begin position="427"/>
        <end position="448"/>
    </location>
</feature>
<gene>
    <name evidence="4" type="ORF">CVT26_012458</name>
</gene>
<sequence>MSTSRPGSELRQPKLISVPVPPQHDAAHNDSVEASFWCFEAHCVVQNGKTIHVYALPAFALVQSIPLPSYSPVYDDALDLHNDQLAIAFPNGRLDIWNIQTRQCEVVQDYTLGNMSEFLEGDLSVSFMKPSPVHSGNQDAKAKDIQLQDPIIVILETPEDLISNLWIWSIPRFRRFDPSFPDSSTADQKPSFFRRINTNASIRSFDTANRKIVAACEDCTIRIWDIITGDCNWVLMGHSSPCGPLAVSFSVRFTNHDRIFSNSLDGAIRIWDMGTGDCRVLSSHPGPAINWARHSASYIVGAYRTLGTSSQPETEILVWSMPSEKLKYRFCYVPEPGWQTMMLYVTDHQIILEFSVSTPESSGMCCKIWDLPSGAPLGEFWRHWQGLSLAAMHGFSSHMKFHIALFDRHGTAALEVVDFSAHVGVPLREGDEEGPESKSKGVEIPEEI</sequence>
<dbReference type="InterPro" id="IPR001680">
    <property type="entry name" value="WD40_rpt"/>
</dbReference>
<dbReference type="PANTHER" id="PTHR22847">
    <property type="entry name" value="WD40 REPEAT PROTEIN"/>
    <property type="match status" value="1"/>
</dbReference>
<evidence type="ECO:0000313" key="4">
    <source>
        <dbReference type="EMBL" id="PPR00817.1"/>
    </source>
</evidence>
<feature type="region of interest" description="Disordered" evidence="3">
    <location>
        <begin position="1"/>
        <end position="26"/>
    </location>
</feature>
<dbReference type="Pfam" id="PF00400">
    <property type="entry name" value="WD40"/>
    <property type="match status" value="2"/>
</dbReference>
<evidence type="ECO:0000256" key="1">
    <source>
        <dbReference type="ARBA" id="ARBA00022574"/>
    </source>
</evidence>
<evidence type="ECO:0000256" key="3">
    <source>
        <dbReference type="SAM" id="MobiDB-lite"/>
    </source>
</evidence>
<dbReference type="Proteomes" id="UP000284706">
    <property type="component" value="Unassembled WGS sequence"/>
</dbReference>
<name>A0A409YCS9_9AGAR</name>
<dbReference type="EMBL" id="NHYE01000984">
    <property type="protein sequence ID" value="PPR00817.1"/>
    <property type="molecule type" value="Genomic_DNA"/>
</dbReference>
<reference evidence="4 5" key="1">
    <citation type="journal article" date="2018" name="Evol. Lett.">
        <title>Horizontal gene cluster transfer increased hallucinogenic mushroom diversity.</title>
        <authorList>
            <person name="Reynolds H.T."/>
            <person name="Vijayakumar V."/>
            <person name="Gluck-Thaler E."/>
            <person name="Korotkin H.B."/>
            <person name="Matheny P.B."/>
            <person name="Slot J.C."/>
        </authorList>
    </citation>
    <scope>NUCLEOTIDE SEQUENCE [LARGE SCALE GENOMIC DNA]</scope>
    <source>
        <strain evidence="4 5">SRW20</strain>
    </source>
</reference>
<protein>
    <submittedName>
        <fullName evidence="4">Uncharacterized protein</fullName>
    </submittedName>
</protein>
<accession>A0A409YCS9</accession>
<keyword evidence="1" id="KW-0853">WD repeat</keyword>
<organism evidence="4 5">
    <name type="scientific">Gymnopilus dilepis</name>
    <dbReference type="NCBI Taxonomy" id="231916"/>
    <lineage>
        <taxon>Eukaryota</taxon>
        <taxon>Fungi</taxon>
        <taxon>Dikarya</taxon>
        <taxon>Basidiomycota</taxon>
        <taxon>Agaricomycotina</taxon>
        <taxon>Agaricomycetes</taxon>
        <taxon>Agaricomycetidae</taxon>
        <taxon>Agaricales</taxon>
        <taxon>Agaricineae</taxon>
        <taxon>Hymenogastraceae</taxon>
        <taxon>Gymnopilus</taxon>
    </lineage>
</organism>
<dbReference type="InParanoid" id="A0A409YCS9"/>